<protein>
    <submittedName>
        <fullName evidence="4">Thioesterase</fullName>
    </submittedName>
</protein>
<organism evidence="4 5">
    <name type="scientific">Tumebacillus amylolyticus</name>
    <dbReference type="NCBI Taxonomy" id="2801339"/>
    <lineage>
        <taxon>Bacteria</taxon>
        <taxon>Bacillati</taxon>
        <taxon>Bacillota</taxon>
        <taxon>Bacilli</taxon>
        <taxon>Bacillales</taxon>
        <taxon>Alicyclobacillaceae</taxon>
        <taxon>Tumebacillus</taxon>
    </lineage>
</organism>
<evidence type="ECO:0000256" key="2">
    <source>
        <dbReference type="ARBA" id="ARBA00022801"/>
    </source>
</evidence>
<evidence type="ECO:0000259" key="3">
    <source>
        <dbReference type="SMART" id="SM00824"/>
    </source>
</evidence>
<feature type="domain" description="Thioesterase TesA-like" evidence="3">
    <location>
        <begin position="6"/>
        <end position="233"/>
    </location>
</feature>
<dbReference type="Gene3D" id="3.40.50.1820">
    <property type="entry name" value="alpha/beta hydrolase"/>
    <property type="match status" value="1"/>
</dbReference>
<name>A0ABS1JG19_9BACL</name>
<dbReference type="SMART" id="SM00824">
    <property type="entry name" value="PKS_TE"/>
    <property type="match status" value="1"/>
</dbReference>
<evidence type="ECO:0000313" key="5">
    <source>
        <dbReference type="Proteomes" id="UP000602284"/>
    </source>
</evidence>
<dbReference type="InterPro" id="IPR020802">
    <property type="entry name" value="TesA-like"/>
</dbReference>
<dbReference type="InterPro" id="IPR029058">
    <property type="entry name" value="AB_hydrolase_fold"/>
</dbReference>
<dbReference type="RefSeq" id="WP_201638218.1">
    <property type="nucleotide sequence ID" value="NZ_JAEQNB010000009.1"/>
</dbReference>
<comment type="caution">
    <text evidence="4">The sequence shown here is derived from an EMBL/GenBank/DDBJ whole genome shotgun (WGS) entry which is preliminary data.</text>
</comment>
<gene>
    <name evidence="4" type="ORF">JJB07_21740</name>
</gene>
<dbReference type="PANTHER" id="PTHR11487">
    <property type="entry name" value="THIOESTERASE"/>
    <property type="match status" value="1"/>
</dbReference>
<dbReference type="InterPro" id="IPR012223">
    <property type="entry name" value="TEII"/>
</dbReference>
<proteinExistence type="inferred from homology"/>
<reference evidence="4 5" key="1">
    <citation type="submission" date="2021-01" db="EMBL/GenBank/DDBJ databases">
        <title>Tumebacillus sp. strain ITR2 16S ribosomal RNA gene Genome sequencing and assembly.</title>
        <authorList>
            <person name="Kang M."/>
        </authorList>
    </citation>
    <scope>NUCLEOTIDE SEQUENCE [LARGE SCALE GENOMIC DNA]</scope>
    <source>
        <strain evidence="4 5">ITR2</strain>
    </source>
</reference>
<evidence type="ECO:0000313" key="4">
    <source>
        <dbReference type="EMBL" id="MBL0389219.1"/>
    </source>
</evidence>
<sequence>MTTLKLFMLPFAGGSAQIAYQGWKEHLPSSIQMIPIDPPGRGRRLMDPLAENLDEMLADLYLQVCPHLDGTPFAIFGHSLGCLLGYELAHRLIERGHGSPQALFLSGKKPPHRPVDVTRYNMSRTDFKRTITEMGGTAEEILDNDELFEFFEPMIRADFKLVDTYEYREKPRALACPIYIFNGLSDPLTSVEHMDEWKSYTTGPCTVLHYEGGHFFLNEHAEGICLEISNNFL</sequence>
<dbReference type="InterPro" id="IPR001031">
    <property type="entry name" value="Thioesterase"/>
</dbReference>
<dbReference type="SUPFAM" id="SSF53474">
    <property type="entry name" value="alpha/beta-Hydrolases"/>
    <property type="match status" value="1"/>
</dbReference>
<keyword evidence="2" id="KW-0378">Hydrolase</keyword>
<dbReference type="Proteomes" id="UP000602284">
    <property type="component" value="Unassembled WGS sequence"/>
</dbReference>
<dbReference type="EMBL" id="JAEQNB010000009">
    <property type="protein sequence ID" value="MBL0389219.1"/>
    <property type="molecule type" value="Genomic_DNA"/>
</dbReference>
<evidence type="ECO:0000256" key="1">
    <source>
        <dbReference type="ARBA" id="ARBA00007169"/>
    </source>
</evidence>
<accession>A0ABS1JG19</accession>
<comment type="similarity">
    <text evidence="1">Belongs to the thioesterase family.</text>
</comment>
<dbReference type="Pfam" id="PF00975">
    <property type="entry name" value="Thioesterase"/>
    <property type="match status" value="1"/>
</dbReference>
<dbReference type="PANTHER" id="PTHR11487:SF0">
    <property type="entry name" value="S-ACYL FATTY ACID SYNTHASE THIOESTERASE, MEDIUM CHAIN"/>
    <property type="match status" value="1"/>
</dbReference>
<keyword evidence="5" id="KW-1185">Reference proteome</keyword>